<feature type="transmembrane region" description="Helical" evidence="1">
    <location>
        <begin position="30"/>
        <end position="50"/>
    </location>
</feature>
<gene>
    <name evidence="3" type="ORF">ET524_09350</name>
</gene>
<feature type="transmembrane region" description="Helical" evidence="1">
    <location>
        <begin position="187"/>
        <end position="206"/>
    </location>
</feature>
<feature type="transmembrane region" description="Helical" evidence="1">
    <location>
        <begin position="85"/>
        <end position="105"/>
    </location>
</feature>
<reference evidence="3 4" key="1">
    <citation type="submission" date="2019-01" db="EMBL/GenBank/DDBJ databases">
        <title>Senegalimassilia sp. nov. KGMB04484 isolated human feces.</title>
        <authorList>
            <person name="Han K.-I."/>
            <person name="Kim J.-S."/>
            <person name="Lee K.C."/>
            <person name="Suh M.K."/>
            <person name="Eom M.K."/>
            <person name="Lee J.H."/>
            <person name="Park S.-H."/>
            <person name="Kang S.W."/>
            <person name="Park J.-E."/>
            <person name="Oh B.S."/>
            <person name="Yu S.Y."/>
            <person name="Choi S.-H."/>
            <person name="Lee D.H."/>
            <person name="Yoon H."/>
            <person name="Kim B.-Y."/>
            <person name="Lee J.H."/>
            <person name="Lee J.-S."/>
        </authorList>
    </citation>
    <scope>NUCLEOTIDE SEQUENCE [LARGE SCALE GENOMIC DNA]</scope>
    <source>
        <strain evidence="3 4">KGMB04484</strain>
    </source>
</reference>
<evidence type="ECO:0000256" key="1">
    <source>
        <dbReference type="SAM" id="Phobius"/>
    </source>
</evidence>
<comment type="caution">
    <text evidence="3">The sequence shown here is derived from an EMBL/GenBank/DDBJ whole genome shotgun (WGS) entry which is preliminary data.</text>
</comment>
<dbReference type="Pfam" id="PF01841">
    <property type="entry name" value="Transglut_core"/>
    <property type="match status" value="1"/>
</dbReference>
<evidence type="ECO:0000259" key="2">
    <source>
        <dbReference type="SMART" id="SM00460"/>
    </source>
</evidence>
<keyword evidence="4" id="KW-1185">Reference proteome</keyword>
<feature type="transmembrane region" description="Helical" evidence="1">
    <location>
        <begin position="218"/>
        <end position="241"/>
    </location>
</feature>
<dbReference type="SUPFAM" id="SSF54001">
    <property type="entry name" value="Cysteine proteinases"/>
    <property type="match status" value="1"/>
</dbReference>
<feature type="transmembrane region" description="Helical" evidence="1">
    <location>
        <begin position="649"/>
        <end position="669"/>
    </location>
</feature>
<dbReference type="InterPro" id="IPR002931">
    <property type="entry name" value="Transglutaminase-like"/>
</dbReference>
<dbReference type="InterPro" id="IPR052901">
    <property type="entry name" value="Bact_TGase-like"/>
</dbReference>
<evidence type="ECO:0000313" key="3">
    <source>
        <dbReference type="EMBL" id="RXZ54662.1"/>
    </source>
</evidence>
<sequence>MAASENIRIMPRVILSACNARNQKQSADRAQAIASALAAVLLACGGPILFAGCMTLPTLVATLIAATVVGALAGALSVIGPIKRIVPLGVVAASALALILLLAVPDARGGMFSMYNALASRFDDAFYSYAGLVQGYGTVAASPLFGACLGTLTATAAWGFTRLRTTGVTLLMLVTVCGFGLRLSSGIGTIGCAVGIAGWLTQCRYIQLRGSMCSTKSLLADLGINAVMCVGVFVIIGAIFVPSAAVDNAHNAMWNAINHARYGEETLPEGDMGKAARLNDQSDATLRITPEGTFSDDMLLRGFVGANFSESERWSALDHTAYEGSWSGIMSWLSAEGLTPAMQRAAYDDANANRGGERTEVSTVSVDAGNAYRGYTFAPYTMRSLTGSNANLNLDGTLQSGLAGSRSYHFEMDNVATANVLDDTSWLESADSPYASTESVYAAFAKEHYLDVPDDEAGDIKRLVFNDATWDSAAASSEFAVISRVRTMMDTMASYTESPKTMPAEAGNSFASWFFEQAREGNSSYFATAATLAFRAQGIPARYVEGYRAGDLTGAALTNSTLTLDHGNAHAWCEIYLDGLGWTPVEVTPGFYTQAFEPDAVIDVGETWSSGASDQVLQTGSIAGQTNDNQDNGNESDAAASVLDVLREVLVTLAIIAALVAAAFIQRAVRINKRKQRIAADDQAISVPALYNYLAAVMTSASVGFNATKPLDNLDGLCRAFPDVDVMEFKRVIEIHQAYAFGGHVLKPNEMRTLRRLTERLHEMLPACANARERLKRYFIEAL</sequence>
<protein>
    <recommendedName>
        <fullName evidence="2">Transglutaminase-like domain-containing protein</fullName>
    </recommendedName>
</protein>
<evidence type="ECO:0000313" key="4">
    <source>
        <dbReference type="Proteomes" id="UP000293345"/>
    </source>
</evidence>
<feature type="domain" description="Transglutaminase-like" evidence="2">
    <location>
        <begin position="515"/>
        <end position="589"/>
    </location>
</feature>
<keyword evidence="1" id="KW-0812">Transmembrane</keyword>
<keyword evidence="1" id="KW-0472">Membrane</keyword>
<dbReference type="InterPro" id="IPR038765">
    <property type="entry name" value="Papain-like_cys_pep_sf"/>
</dbReference>
<dbReference type="SMART" id="SM00460">
    <property type="entry name" value="TGc"/>
    <property type="match status" value="1"/>
</dbReference>
<keyword evidence="1" id="KW-1133">Transmembrane helix</keyword>
<dbReference type="Gene3D" id="3.10.620.30">
    <property type="match status" value="1"/>
</dbReference>
<dbReference type="OrthoDB" id="9804023at2"/>
<dbReference type="PANTHER" id="PTHR42736:SF1">
    <property type="entry name" value="PROTEIN-GLUTAMINE GAMMA-GLUTAMYLTRANSFERASE"/>
    <property type="match status" value="1"/>
</dbReference>
<proteinExistence type="predicted"/>
<dbReference type="RefSeq" id="WP_129425261.1">
    <property type="nucleotide sequence ID" value="NZ_SDPW01000001.1"/>
</dbReference>
<dbReference type="PANTHER" id="PTHR42736">
    <property type="entry name" value="PROTEIN-GLUTAMINE GAMMA-GLUTAMYLTRANSFERASE"/>
    <property type="match status" value="1"/>
</dbReference>
<accession>A0A4Q2K5I2</accession>
<dbReference type="AlphaFoldDB" id="A0A4Q2K5I2"/>
<feature type="transmembrane region" description="Helical" evidence="1">
    <location>
        <begin position="56"/>
        <end position="78"/>
    </location>
</feature>
<dbReference type="EMBL" id="SDPW01000001">
    <property type="protein sequence ID" value="RXZ54662.1"/>
    <property type="molecule type" value="Genomic_DNA"/>
</dbReference>
<organism evidence="3 4">
    <name type="scientific">Senegalimassilia faecalis</name>
    <dbReference type="NCBI Taxonomy" id="2509433"/>
    <lineage>
        <taxon>Bacteria</taxon>
        <taxon>Bacillati</taxon>
        <taxon>Actinomycetota</taxon>
        <taxon>Coriobacteriia</taxon>
        <taxon>Coriobacteriales</taxon>
        <taxon>Coriobacteriaceae</taxon>
        <taxon>Senegalimassilia</taxon>
    </lineage>
</organism>
<name>A0A4Q2K5I2_9ACTN</name>
<dbReference type="Proteomes" id="UP000293345">
    <property type="component" value="Unassembled WGS sequence"/>
</dbReference>